<dbReference type="RefSeq" id="WP_379857304.1">
    <property type="nucleotide sequence ID" value="NZ_JBHZQA010000003.1"/>
</dbReference>
<proteinExistence type="predicted"/>
<evidence type="ECO:0008006" key="3">
    <source>
        <dbReference type="Google" id="ProtNLM"/>
    </source>
</evidence>
<organism evidence="1 2">
    <name type="scientific">Flavobacterium fructosi</name>
    <dbReference type="NCBI Taxonomy" id="3230416"/>
    <lineage>
        <taxon>Bacteria</taxon>
        <taxon>Pseudomonadati</taxon>
        <taxon>Bacteroidota</taxon>
        <taxon>Flavobacteriia</taxon>
        <taxon>Flavobacteriales</taxon>
        <taxon>Flavobacteriaceae</taxon>
        <taxon>Flavobacterium</taxon>
    </lineage>
</organism>
<name>A0ABW6HKD0_9FLAO</name>
<evidence type="ECO:0000313" key="2">
    <source>
        <dbReference type="Proteomes" id="UP001600039"/>
    </source>
</evidence>
<gene>
    <name evidence="1" type="ORF">ACFX5D_05845</name>
</gene>
<sequence>MTRKRYSGQQEMAPKNDNYMKNVFRIVFISLFFVACQQKITPADVVKINGYWEIEKVVFGQGKDKDYGMNESYDYFQIGKNNSGTRKKVMPQLDGTFLVNNTYENVTIRFAGDKAFLDYSTPFTKWSEELISLSEDKMVLKNPEKKEYHYKKTGPINLLGDGKKTK</sequence>
<protein>
    <recommendedName>
        <fullName evidence="3">Lipocalin-like domain-containing protein</fullName>
    </recommendedName>
</protein>
<reference evidence="1 2" key="1">
    <citation type="submission" date="2024-06" db="EMBL/GenBank/DDBJ databases">
        <title>Flavobacterium spp. isolated from glacier.</title>
        <authorList>
            <person name="Han D."/>
        </authorList>
    </citation>
    <scope>NUCLEOTIDE SEQUENCE [LARGE SCALE GENOMIC DNA]</scope>
    <source>
        <strain evidence="1 2">LB3P45</strain>
    </source>
</reference>
<accession>A0ABW6HKD0</accession>
<comment type="caution">
    <text evidence="1">The sequence shown here is derived from an EMBL/GenBank/DDBJ whole genome shotgun (WGS) entry which is preliminary data.</text>
</comment>
<dbReference type="EMBL" id="JBHZQA010000003">
    <property type="protein sequence ID" value="MFE3847485.1"/>
    <property type="molecule type" value="Genomic_DNA"/>
</dbReference>
<keyword evidence="2" id="KW-1185">Reference proteome</keyword>
<dbReference type="Proteomes" id="UP001600039">
    <property type="component" value="Unassembled WGS sequence"/>
</dbReference>
<evidence type="ECO:0000313" key="1">
    <source>
        <dbReference type="EMBL" id="MFE3847485.1"/>
    </source>
</evidence>